<dbReference type="VEuPathDB" id="VectorBase:ASTEI20_034654"/>
<evidence type="ECO:0008006" key="10">
    <source>
        <dbReference type="Google" id="ProtNLM"/>
    </source>
</evidence>
<comment type="subcellular location">
    <subcellularLocation>
        <location evidence="1">Cell membrane</location>
        <topology evidence="1">Multi-pass membrane protein</topology>
    </subcellularLocation>
</comment>
<keyword evidence="6" id="KW-0675">Receptor</keyword>
<dbReference type="Proteomes" id="UP000076408">
    <property type="component" value="Unassembled WGS sequence"/>
</dbReference>
<dbReference type="InterPro" id="IPR052192">
    <property type="entry name" value="Insect_Ionotropic_Sensory_Rcpt"/>
</dbReference>
<evidence type="ECO:0000313" key="9">
    <source>
        <dbReference type="Proteomes" id="UP000076408"/>
    </source>
</evidence>
<keyword evidence="7" id="KW-0325">Glycoprotein</keyword>
<name>A0A182Y821_ANOST</name>
<dbReference type="VEuPathDB" id="VectorBase:ASTEI04607"/>
<organism evidence="8 9">
    <name type="scientific">Anopheles stephensi</name>
    <name type="common">Indo-Pakistan malaria mosquito</name>
    <dbReference type="NCBI Taxonomy" id="30069"/>
    <lineage>
        <taxon>Eukaryota</taxon>
        <taxon>Metazoa</taxon>
        <taxon>Ecdysozoa</taxon>
        <taxon>Arthropoda</taxon>
        <taxon>Hexapoda</taxon>
        <taxon>Insecta</taxon>
        <taxon>Pterygota</taxon>
        <taxon>Neoptera</taxon>
        <taxon>Endopterygota</taxon>
        <taxon>Diptera</taxon>
        <taxon>Nematocera</taxon>
        <taxon>Culicoidea</taxon>
        <taxon>Culicidae</taxon>
        <taxon>Anophelinae</taxon>
        <taxon>Anopheles</taxon>
    </lineage>
</organism>
<evidence type="ECO:0000256" key="5">
    <source>
        <dbReference type="ARBA" id="ARBA00023136"/>
    </source>
</evidence>
<dbReference type="PANTHER" id="PTHR42643">
    <property type="entry name" value="IONOTROPIC RECEPTOR 20A-RELATED"/>
    <property type="match status" value="1"/>
</dbReference>
<sequence length="1360" mass="158339">MCPISKQTLWGVFFMLQAFGHCSAQSTLHEMVDEIATFDNASDTSGTNVCIFSTANSSLAMFAPLLLPTLISKYPTTFVDMKHYVDVESASLASLVLLDLTAYHYEFPFNFIQKRLNHHPCYRKSAKFIILMGGTSFQRKATAIRYLDKYSIMNYILVPLANESTPVTVYTKHRFTGQEYYFRSSDRPVQQFFPDKLRNLNGYTFVMQGGTIYPYLLFLEREGQATGMVPNLVKHIIRDRCNGTTYFTEEEKYRRAVHALFNVPLTRFHYQQTIYFREDTGIYIVCPVRSVRDFLRHLLKPFSVGIWIILVGLFIFCRVVKILFPSICQYDLISITFFGGGGVEYLQPFAFRIITLTLAVLMFFLSEAYNTKIISLMSLSKFYEQPQTIEELIDSDYRILSPRSGSKFLGPISANFLSYRATLREEKRLGDEVHRHYCSIMHLGNAWLAVSMHIHHIVGLRYIVREPLFRDKNLIQLEQHTAFYDLFEDAFGLINDSGLWSYRLQRAEKITATKPLDMIYTQFQEVIFYFNDLYCVWILIVVGWFIIDNITFHTENRFSKEEISVPLSDLASLHRLFPNKLTNLHRYHIRIGVIDLFPYIILSPGGHVGGLVSHFFNDVGRKVLNLSYTFINRLSYDADDLEANFDLASYRDHFQHEIDLREMGGMCMLCPENTGRDFLTHLLKPFSLGIWFVLGSVCIVCVYVRHRYPSIFRYNLLLLTFFGGGGTEYRQAFPLRIALLTLAMLVFFLSEAYNTKIISLMSFSKFYERPETMAEFRKSDYRIAVFQRQGVLLGELNFKMLGLRETQRLYRKLGIQIYRYYCAIISCGEAWLVALSGFQSNSFPMYVLRDKPSEATQRMQFATNSPIYGSMKRYFGLYCETGLWERQKQLHYAILAVLSQMKESFSEVIFYFDDLLCVWVLAVVGWLISLTVFVDRPAIVKFFDDQGIVNYVIVPMPTSASDNIILYTENRFSKEEIYVQSSDEESLHRLFPNKLTNLHGYPIRVSVKQNDYPYIMVWNDGELILGVVRNMVYVVGVQILNLRATFFHQTDDRYDADVYFGTAFEREHFKHEFVFNEMGGMCLSCPYRTDRHFTPHLLKPFSVGVWLFLGGVFIVSCALRFLFPAIFRYYLILQTFFGVVGSEYSQAFPARAVLLFLSFLSVYFSRTYCAKILALMSLGKFYKHPETIEEFMQSDYMLAAHRQTLAQYPLDSFATKLLPVAEHDRLKKQFGMTYHLTYCSLQRCSDAYLLASTWITRALSYYFYIKEIVIPHPVKIQFARNSPIFTVMNRYFALFYDTGLWVYQFRVHMSLLKRRSPTQHAIVQVVFSFDDLWSVWMLLVGGWLSSVVLFLLELISKKRA</sequence>
<dbReference type="GO" id="GO:0005886">
    <property type="term" value="C:plasma membrane"/>
    <property type="evidence" value="ECO:0007669"/>
    <property type="project" value="UniProtKB-SubCell"/>
</dbReference>
<dbReference type="VEuPathDB" id="VectorBase:ASTE005637"/>
<keyword evidence="9" id="KW-1185">Reference proteome</keyword>
<dbReference type="EnsemblMetazoa" id="ASTEI04607-RA">
    <property type="protein sequence ID" value="ASTEI04607-PA"/>
    <property type="gene ID" value="ASTEI04607"/>
</dbReference>
<keyword evidence="4" id="KW-1133">Transmembrane helix</keyword>
<accession>A0A182Y821</accession>
<dbReference type="OMA" id="MFANERS"/>
<keyword evidence="5" id="KW-0472">Membrane</keyword>
<evidence type="ECO:0000256" key="3">
    <source>
        <dbReference type="ARBA" id="ARBA00022692"/>
    </source>
</evidence>
<evidence type="ECO:0000313" key="8">
    <source>
        <dbReference type="EnsemblMetazoa" id="ASTEI04607-PA"/>
    </source>
</evidence>
<reference evidence="8" key="2">
    <citation type="submission" date="2020-05" db="UniProtKB">
        <authorList>
            <consortium name="EnsemblMetazoa"/>
        </authorList>
    </citation>
    <scope>IDENTIFICATION</scope>
    <source>
        <strain evidence="8">Indian</strain>
    </source>
</reference>
<evidence type="ECO:0000256" key="7">
    <source>
        <dbReference type="ARBA" id="ARBA00023180"/>
    </source>
</evidence>
<evidence type="ECO:0000256" key="6">
    <source>
        <dbReference type="ARBA" id="ARBA00023170"/>
    </source>
</evidence>
<proteinExistence type="predicted"/>
<dbReference type="STRING" id="30069.A0A182Y821"/>
<keyword evidence="3" id="KW-0812">Transmembrane</keyword>
<evidence type="ECO:0000256" key="2">
    <source>
        <dbReference type="ARBA" id="ARBA00022475"/>
    </source>
</evidence>
<keyword evidence="2" id="KW-1003">Cell membrane</keyword>
<evidence type="ECO:0000256" key="1">
    <source>
        <dbReference type="ARBA" id="ARBA00004651"/>
    </source>
</evidence>
<reference evidence="9" key="1">
    <citation type="journal article" date="2014" name="Genome Biol.">
        <title>Genome analysis of a major urban malaria vector mosquito, Anopheles stephensi.</title>
        <authorList>
            <person name="Jiang X."/>
            <person name="Peery A."/>
            <person name="Hall A.B."/>
            <person name="Sharma A."/>
            <person name="Chen X.G."/>
            <person name="Waterhouse R.M."/>
            <person name="Komissarov A."/>
            <person name="Riehle M.M."/>
            <person name="Shouche Y."/>
            <person name="Sharakhova M.V."/>
            <person name="Lawson D."/>
            <person name="Pakpour N."/>
            <person name="Arensburger P."/>
            <person name="Davidson V.L."/>
            <person name="Eiglmeier K."/>
            <person name="Emrich S."/>
            <person name="George P."/>
            <person name="Kennedy R.C."/>
            <person name="Mane S.P."/>
            <person name="Maslen G."/>
            <person name="Oringanje C."/>
            <person name="Qi Y."/>
            <person name="Settlage R."/>
            <person name="Tojo M."/>
            <person name="Tubio J.M."/>
            <person name="Unger M.F."/>
            <person name="Wang B."/>
            <person name="Vernick K.D."/>
            <person name="Ribeiro J.M."/>
            <person name="James A.A."/>
            <person name="Michel K."/>
            <person name="Riehle M.A."/>
            <person name="Luckhart S."/>
            <person name="Sharakhov I.V."/>
            <person name="Tu Z."/>
        </authorList>
    </citation>
    <scope>NUCLEOTIDE SEQUENCE [LARGE SCALE GENOMIC DNA]</scope>
    <source>
        <strain evidence="9">Indian</strain>
    </source>
</reference>
<protein>
    <recommendedName>
        <fullName evidence="10">Ionotropic glutamate receptor L-glutamate and glycine-binding domain-containing protein</fullName>
    </recommendedName>
</protein>
<evidence type="ECO:0000256" key="4">
    <source>
        <dbReference type="ARBA" id="ARBA00022989"/>
    </source>
</evidence>
<dbReference type="PANTHER" id="PTHR42643:SF41">
    <property type="entry name" value="IONOTROPIC RECEPTOR 20A-RELATED"/>
    <property type="match status" value="1"/>
</dbReference>
<dbReference type="VEuPathDB" id="VectorBase:ASTEI20_046121"/>